<sequence>MSNVNEVTQKQISIPSPYVPLFFNNQPSNPQTQKSQQPQVFRFKEQNSLSEQIQKHKKSKSFDSNLNKEIQQKQLFCNVSTNNGQTYYNSKDSQCLSSKSNYLVPIEQEILRITKPLQKGVLIFKRFNSTKPNMTKMEFDPFTCQNPNVCGYCPRMMTLSQNLDKIEFKNQMRVNQVDSLLQLDQIMRVIIPKTIQQSIQIKKQISNRYILSQEERIVCGIVYWPMSIITQNDGRIELLFDSEEVLEQWQTGLIFLKDNIKTLQIINKKLKKQM</sequence>
<dbReference type="InParanoid" id="A0DS07"/>
<dbReference type="RefSeq" id="XP_001453221.1">
    <property type="nucleotide sequence ID" value="XM_001453184.1"/>
</dbReference>
<accession>A0DS07</accession>
<evidence type="ECO:0000313" key="2">
    <source>
        <dbReference type="Proteomes" id="UP000000600"/>
    </source>
</evidence>
<proteinExistence type="predicted"/>
<evidence type="ECO:0000313" key="1">
    <source>
        <dbReference type="EMBL" id="CAK85824.1"/>
    </source>
</evidence>
<dbReference type="AlphaFoldDB" id="A0DS07"/>
<dbReference type="Proteomes" id="UP000000600">
    <property type="component" value="Unassembled WGS sequence"/>
</dbReference>
<name>A0DS07_PARTE</name>
<organism evidence="1 2">
    <name type="scientific">Paramecium tetraurelia</name>
    <dbReference type="NCBI Taxonomy" id="5888"/>
    <lineage>
        <taxon>Eukaryota</taxon>
        <taxon>Sar</taxon>
        <taxon>Alveolata</taxon>
        <taxon>Ciliophora</taxon>
        <taxon>Intramacronucleata</taxon>
        <taxon>Oligohymenophorea</taxon>
        <taxon>Peniculida</taxon>
        <taxon>Parameciidae</taxon>
        <taxon>Paramecium</taxon>
    </lineage>
</organism>
<dbReference type="GeneID" id="5039006"/>
<dbReference type="STRING" id="5888.A0DS07"/>
<dbReference type="HOGENOM" id="CLU_1017267_0_0_1"/>
<keyword evidence="2" id="KW-1185">Reference proteome</keyword>
<dbReference type="EMBL" id="CT868552">
    <property type="protein sequence ID" value="CAK85824.1"/>
    <property type="molecule type" value="Genomic_DNA"/>
</dbReference>
<gene>
    <name evidence="1" type="ORF">GSPATT00019528001</name>
</gene>
<dbReference type="KEGG" id="ptm:GSPATT00019528001"/>
<reference evidence="1 2" key="1">
    <citation type="journal article" date="2006" name="Nature">
        <title>Global trends of whole-genome duplications revealed by the ciliate Paramecium tetraurelia.</title>
        <authorList>
            <consortium name="Genoscope"/>
            <person name="Aury J.-M."/>
            <person name="Jaillon O."/>
            <person name="Duret L."/>
            <person name="Noel B."/>
            <person name="Jubin C."/>
            <person name="Porcel B.M."/>
            <person name="Segurens B."/>
            <person name="Daubin V."/>
            <person name="Anthouard V."/>
            <person name="Aiach N."/>
            <person name="Arnaiz O."/>
            <person name="Billaut A."/>
            <person name="Beisson J."/>
            <person name="Blanc I."/>
            <person name="Bouhouche K."/>
            <person name="Camara F."/>
            <person name="Duharcourt S."/>
            <person name="Guigo R."/>
            <person name="Gogendeau D."/>
            <person name="Katinka M."/>
            <person name="Keller A.-M."/>
            <person name="Kissmehl R."/>
            <person name="Klotz C."/>
            <person name="Koll F."/>
            <person name="Le Moue A."/>
            <person name="Lepere C."/>
            <person name="Malinsky S."/>
            <person name="Nowacki M."/>
            <person name="Nowak J.K."/>
            <person name="Plattner H."/>
            <person name="Poulain J."/>
            <person name="Ruiz F."/>
            <person name="Serrano V."/>
            <person name="Zagulski M."/>
            <person name="Dessen P."/>
            <person name="Betermier M."/>
            <person name="Weissenbach J."/>
            <person name="Scarpelli C."/>
            <person name="Schachter V."/>
            <person name="Sperling L."/>
            <person name="Meyer E."/>
            <person name="Cohen J."/>
            <person name="Wincker P."/>
        </authorList>
    </citation>
    <scope>NUCLEOTIDE SEQUENCE [LARGE SCALE GENOMIC DNA]</scope>
    <source>
        <strain evidence="1 2">Stock d4-2</strain>
    </source>
</reference>
<protein>
    <submittedName>
        <fullName evidence="1">Uncharacterized protein</fullName>
    </submittedName>
</protein>